<dbReference type="Proteomes" id="UP001066276">
    <property type="component" value="Chromosome 12"/>
</dbReference>
<dbReference type="EMBL" id="JANPWB010000016">
    <property type="protein sequence ID" value="KAJ1084817.1"/>
    <property type="molecule type" value="Genomic_DNA"/>
</dbReference>
<evidence type="ECO:0000313" key="1">
    <source>
        <dbReference type="EMBL" id="KAJ1084817.1"/>
    </source>
</evidence>
<accession>A0AAV7L1D1</accession>
<organism evidence="1 2">
    <name type="scientific">Pleurodeles waltl</name>
    <name type="common">Iberian ribbed newt</name>
    <dbReference type="NCBI Taxonomy" id="8319"/>
    <lineage>
        <taxon>Eukaryota</taxon>
        <taxon>Metazoa</taxon>
        <taxon>Chordata</taxon>
        <taxon>Craniata</taxon>
        <taxon>Vertebrata</taxon>
        <taxon>Euteleostomi</taxon>
        <taxon>Amphibia</taxon>
        <taxon>Batrachia</taxon>
        <taxon>Caudata</taxon>
        <taxon>Salamandroidea</taxon>
        <taxon>Salamandridae</taxon>
        <taxon>Pleurodelinae</taxon>
        <taxon>Pleurodeles</taxon>
    </lineage>
</organism>
<dbReference type="AlphaFoldDB" id="A0AAV7L1D1"/>
<keyword evidence="2" id="KW-1185">Reference proteome</keyword>
<proteinExistence type="predicted"/>
<evidence type="ECO:0000313" key="2">
    <source>
        <dbReference type="Proteomes" id="UP001066276"/>
    </source>
</evidence>
<protein>
    <submittedName>
        <fullName evidence="1">Uncharacterized protein</fullName>
    </submittedName>
</protein>
<reference evidence="1" key="1">
    <citation type="journal article" date="2022" name="bioRxiv">
        <title>Sequencing and chromosome-scale assembly of the giantPleurodeles waltlgenome.</title>
        <authorList>
            <person name="Brown T."/>
            <person name="Elewa A."/>
            <person name="Iarovenko S."/>
            <person name="Subramanian E."/>
            <person name="Araus A.J."/>
            <person name="Petzold A."/>
            <person name="Susuki M."/>
            <person name="Suzuki K.-i.T."/>
            <person name="Hayashi T."/>
            <person name="Toyoda A."/>
            <person name="Oliveira C."/>
            <person name="Osipova E."/>
            <person name="Leigh N.D."/>
            <person name="Simon A."/>
            <person name="Yun M.H."/>
        </authorList>
    </citation>
    <scope>NUCLEOTIDE SEQUENCE</scope>
    <source>
        <strain evidence="1">20211129_DDA</strain>
        <tissue evidence="1">Liver</tissue>
    </source>
</reference>
<sequence>MATGKSGDKSSGKPARQLLLSEALHPSRPPASVLDSQLTNSLTATDNPEHSTTMDHILQEIAAVGHRLEGMDFTIATLAAETKSISLDIAGFQYRVSDLEQRVVAVKEHHNTVPDRDRNFSSSTVSSWTWRTGASGTMYICMAFRSTLKGMDIQAFFKETLPTLMGISFDPPTRVPDGTSSESKES</sequence>
<gene>
    <name evidence="1" type="ORF">NDU88_004963</name>
</gene>
<comment type="caution">
    <text evidence="1">The sequence shown here is derived from an EMBL/GenBank/DDBJ whole genome shotgun (WGS) entry which is preliminary data.</text>
</comment>
<name>A0AAV7L1D1_PLEWA</name>